<organism evidence="1 2">
    <name type="scientific">Holotrichia oblita</name>
    <name type="common">Chafer beetle</name>
    <dbReference type="NCBI Taxonomy" id="644536"/>
    <lineage>
        <taxon>Eukaryota</taxon>
        <taxon>Metazoa</taxon>
        <taxon>Ecdysozoa</taxon>
        <taxon>Arthropoda</taxon>
        <taxon>Hexapoda</taxon>
        <taxon>Insecta</taxon>
        <taxon>Pterygota</taxon>
        <taxon>Neoptera</taxon>
        <taxon>Endopterygota</taxon>
        <taxon>Coleoptera</taxon>
        <taxon>Polyphaga</taxon>
        <taxon>Scarabaeiformia</taxon>
        <taxon>Scarabaeidae</taxon>
        <taxon>Melolonthinae</taxon>
        <taxon>Holotrichia</taxon>
    </lineage>
</organism>
<evidence type="ECO:0000313" key="2">
    <source>
        <dbReference type="Proteomes" id="UP001056778"/>
    </source>
</evidence>
<reference evidence="1" key="1">
    <citation type="submission" date="2022-04" db="EMBL/GenBank/DDBJ databases">
        <title>Chromosome-scale genome assembly of Holotrichia oblita Faldermann.</title>
        <authorList>
            <person name="Rongchong L."/>
        </authorList>
    </citation>
    <scope>NUCLEOTIDE SEQUENCE</scope>
    <source>
        <strain evidence="1">81SQS9</strain>
    </source>
</reference>
<dbReference type="Proteomes" id="UP001056778">
    <property type="component" value="Chromosome 4"/>
</dbReference>
<gene>
    <name evidence="1" type="ORF">MML48_4g00012910</name>
</gene>
<evidence type="ECO:0000313" key="1">
    <source>
        <dbReference type="EMBL" id="KAI4462637.1"/>
    </source>
</evidence>
<protein>
    <submittedName>
        <fullName evidence="1">Calpain</fullName>
    </submittedName>
</protein>
<keyword evidence="2" id="KW-1185">Reference proteome</keyword>
<accession>A0ACB9T746</accession>
<proteinExistence type="predicted"/>
<sequence length="1174" mass="132097">MRKYRESFMIIEVKDALLQKLNMRHTMMSCSASTLLWAALIACYLHAGYSIAVSDEASLSKSGDEANQQVESAMNKRDWHKTLPLWGKRAWQSLQGGWGKRDSWGDSLYPAAEKRAWQNLQGGWGKRYAPDDTYTMRLAAALAEQEEQEPQISSDYSNDVDFEPMDEDKRSWKSLSGSAWGKRADWTNFRAQKSNCDSSIDGSIPNNVRTTASGINYSNDKSAIKRLSNNYPWKVKSTPVTTWTCKRCTLLNNPGSVVCEACESPFTSDPNSNMSPSVIIKVDNWADNEALRHPSSQNFIHQKPMYRRSFSELPHFQNHSNTSNINRRSLGSDIFQSFPKSSTSMTDIQSSQSALSDIGRFGSLNRSASEIGTSTETADGPADTVYTYIGISEPERDKSHLYENQSIIDAQKTKYTFDPKRHSEMPLKWNEPLSLPVPIATLDQGLEDDFQLLPGENSLIEEQKWTCKKCTLVNSGQSLTCEACYGSKLKSLSISNDMTLRKGEFWSCTKCTLKNSLLSSTCKVCKTERIVLNPPVVSRSPSPRHGGVRKHSNGTKATYAKVNYMQKSSSKMKDKATVNTELEQVISLATSYQLKSWQCTICTFENTKSQAVCDMCMNMRVDVNETPPEQPLRLTQEELANKHWHYIVRYCVLGNCWLLSALAVLAEREDLVRSVLITRDICHQGVYQVRLCKDGNWTTVLVDDFFPCDKRSHLFYSQAKRKQLWVPLIEKAVAKLHGCYEALVSGRAIEGLATLTGSPCESIPLQVSSIQAPAEDELDTDLIWAQLLSSRQALFLMGASCGGGNMKVDEAEYQSKGLRPRHAYSLLDVRDVHEYRLLQLRNPWGHYVWTGDWADNSTMWTAELKAELMPNGPQDGAFWISFNDVLKYFDCIDICKARNGWNEIRLSGVLPPLASQQHLSCILLTILEPTEVDFTLFQEGQRKSEKSQRSQLDLCVVVFKARNNTPNIGNLVEHSKRQVRGFVGCNKMLEPAEYIVVPLAFNHWHTGLDDATVYPRYVLAIHSSKKVLAEQMVPPSHILADSIISLTLARGQRHEGREGMTAYYLTKGWAGLVVMVENRHENKWIHVKCDCQESYNVVSTRATLKTVDSVPPLHRQVIIVLTQLEGSGGFSIAHRLTHRLANSQGLYDWGAPGASHDPELDFQTSGLHSPRLIT</sequence>
<name>A0ACB9T746_HOLOL</name>
<dbReference type="EMBL" id="CM043018">
    <property type="protein sequence ID" value="KAI4462637.1"/>
    <property type="molecule type" value="Genomic_DNA"/>
</dbReference>
<comment type="caution">
    <text evidence="1">The sequence shown here is derived from an EMBL/GenBank/DDBJ whole genome shotgun (WGS) entry which is preliminary data.</text>
</comment>